<evidence type="ECO:0000313" key="4">
    <source>
        <dbReference type="Proteomes" id="UP000199322"/>
    </source>
</evidence>
<dbReference type="SMART" id="SM00419">
    <property type="entry name" value="HTH_CRP"/>
    <property type="match status" value="1"/>
</dbReference>
<proteinExistence type="inferred from homology"/>
<dbReference type="PANTHER" id="PTHR18964:SF149">
    <property type="entry name" value="BIFUNCTIONAL UDP-N-ACETYLGLUCOSAMINE 2-EPIMERASE_N-ACETYLMANNOSAMINE KINASE"/>
    <property type="match status" value="1"/>
</dbReference>
<dbReference type="Gene3D" id="1.10.10.10">
    <property type="entry name" value="Winged helix-like DNA-binding domain superfamily/Winged helix DNA-binding domain"/>
    <property type="match status" value="1"/>
</dbReference>
<dbReference type="InterPro" id="IPR036390">
    <property type="entry name" value="WH_DNA-bd_sf"/>
</dbReference>
<dbReference type="RefSeq" id="WP_091403089.1">
    <property type="nucleotide sequence ID" value="NZ_FMYV01000003.1"/>
</dbReference>
<dbReference type="Proteomes" id="UP000199322">
    <property type="component" value="Unassembled WGS sequence"/>
</dbReference>
<dbReference type="AlphaFoldDB" id="A0A1G6KQA7"/>
<dbReference type="EMBL" id="FMYV01000003">
    <property type="protein sequence ID" value="SDC33279.1"/>
    <property type="molecule type" value="Genomic_DNA"/>
</dbReference>
<dbReference type="SUPFAM" id="SSF53067">
    <property type="entry name" value="Actin-like ATPase domain"/>
    <property type="match status" value="1"/>
</dbReference>
<accession>A0A1G6KQA7</accession>
<organism evidence="3 4">
    <name type="scientific">Geotoga petraea</name>
    <dbReference type="NCBI Taxonomy" id="28234"/>
    <lineage>
        <taxon>Bacteria</taxon>
        <taxon>Thermotogati</taxon>
        <taxon>Thermotogota</taxon>
        <taxon>Thermotogae</taxon>
        <taxon>Petrotogales</taxon>
        <taxon>Petrotogaceae</taxon>
        <taxon>Geotoga</taxon>
    </lineage>
</organism>
<dbReference type="GO" id="GO:0003677">
    <property type="term" value="F:DNA binding"/>
    <property type="evidence" value="ECO:0007669"/>
    <property type="project" value="InterPro"/>
</dbReference>
<dbReference type="Gene3D" id="3.30.420.40">
    <property type="match status" value="2"/>
</dbReference>
<sequence length="395" mass="44144">MKNADNYRKNSGLNFIEVKKNNRTTVLEILHSLAPISRADIANLSGLTRTTVTNIINELINVDFIEEVGSKSTKSGRKKTLLKIRKDAFKIIGINISRSSIKVGLYDTEANLLYSSSKEFSSDIPKKNPVKDLTNIIDSVIESAEISIEEINGIGVGIPAPIDFSSGEIIATPAYFEAWKNVNLKESLEKKYGIKTWIDNDANVGALGEKWFGQGKNYKDYVFVVSDIGFGSGIVLNGKLHRGDFSMAGEVGHTILGYKTKKDYMENKSGFKYIINILKERNENCNIEYILNKINVEKDKEFVEYAKEISRHAGMAIMNLISILDPQAVIIGGNLKNISEIAYKEINNILDENLFGPKRSRILFSNKKEDMVLKGSAALVLERVISDPYSFILMH</sequence>
<name>A0A1G6KQA7_9BACT</name>
<dbReference type="STRING" id="28234.SAMN04488588_0847"/>
<dbReference type="InterPro" id="IPR043129">
    <property type="entry name" value="ATPase_NBD"/>
</dbReference>
<dbReference type="GO" id="GO:0006355">
    <property type="term" value="P:regulation of DNA-templated transcription"/>
    <property type="evidence" value="ECO:0007669"/>
    <property type="project" value="InterPro"/>
</dbReference>
<dbReference type="Pfam" id="PF00480">
    <property type="entry name" value="ROK"/>
    <property type="match status" value="1"/>
</dbReference>
<evidence type="ECO:0000259" key="2">
    <source>
        <dbReference type="SMART" id="SM00419"/>
    </source>
</evidence>
<dbReference type="InterPro" id="IPR036388">
    <property type="entry name" value="WH-like_DNA-bd_sf"/>
</dbReference>
<gene>
    <name evidence="3" type="ORF">SAMN04488588_0847</name>
</gene>
<comment type="similarity">
    <text evidence="1">Belongs to the ROK (NagC/XylR) family.</text>
</comment>
<dbReference type="InterPro" id="IPR000600">
    <property type="entry name" value="ROK"/>
</dbReference>
<dbReference type="InterPro" id="IPR012318">
    <property type="entry name" value="HTH_CRP"/>
</dbReference>
<dbReference type="SUPFAM" id="SSF46785">
    <property type="entry name" value="Winged helix' DNA-binding domain"/>
    <property type="match status" value="1"/>
</dbReference>
<feature type="domain" description="HTH crp-type" evidence="2">
    <location>
        <begin position="28"/>
        <end position="83"/>
    </location>
</feature>
<keyword evidence="4" id="KW-1185">Reference proteome</keyword>
<dbReference type="GO" id="GO:0016301">
    <property type="term" value="F:kinase activity"/>
    <property type="evidence" value="ECO:0007669"/>
    <property type="project" value="UniProtKB-KW"/>
</dbReference>
<evidence type="ECO:0000313" key="3">
    <source>
        <dbReference type="EMBL" id="SDC33279.1"/>
    </source>
</evidence>
<dbReference type="PANTHER" id="PTHR18964">
    <property type="entry name" value="ROK (REPRESSOR, ORF, KINASE) FAMILY"/>
    <property type="match status" value="1"/>
</dbReference>
<keyword evidence="3" id="KW-0808">Transferase</keyword>
<reference evidence="3 4" key="1">
    <citation type="submission" date="2016-10" db="EMBL/GenBank/DDBJ databases">
        <authorList>
            <person name="de Groot N.N."/>
        </authorList>
    </citation>
    <scope>NUCLEOTIDE SEQUENCE [LARGE SCALE GENOMIC DNA]</scope>
    <source>
        <strain evidence="3 4">WG14</strain>
    </source>
</reference>
<protein>
    <submittedName>
        <fullName evidence="3">Sugar kinase of the NBD/HSP70 family, may contain an N-terminal HTH domain</fullName>
    </submittedName>
</protein>
<keyword evidence="3" id="KW-0418">Kinase</keyword>
<evidence type="ECO:0000256" key="1">
    <source>
        <dbReference type="ARBA" id="ARBA00006479"/>
    </source>
</evidence>